<gene>
    <name evidence="1" type="ORF">METZ01_LOCUS363014</name>
</gene>
<organism evidence="1">
    <name type="scientific">marine metagenome</name>
    <dbReference type="NCBI Taxonomy" id="408172"/>
    <lineage>
        <taxon>unclassified sequences</taxon>
        <taxon>metagenomes</taxon>
        <taxon>ecological metagenomes</taxon>
    </lineage>
</organism>
<name>A0A382SJL1_9ZZZZ</name>
<accession>A0A382SJL1</accession>
<reference evidence="1" key="1">
    <citation type="submission" date="2018-05" db="EMBL/GenBank/DDBJ databases">
        <authorList>
            <person name="Lanie J.A."/>
            <person name="Ng W.-L."/>
            <person name="Kazmierczak K.M."/>
            <person name="Andrzejewski T.M."/>
            <person name="Davidsen T.M."/>
            <person name="Wayne K.J."/>
            <person name="Tettelin H."/>
            <person name="Glass J.I."/>
            <person name="Rusch D."/>
            <person name="Podicherti R."/>
            <person name="Tsui H.-C.T."/>
            <person name="Winkler M.E."/>
        </authorList>
    </citation>
    <scope>NUCLEOTIDE SEQUENCE</scope>
</reference>
<dbReference type="AlphaFoldDB" id="A0A382SJL1"/>
<dbReference type="EMBL" id="UINC01129639">
    <property type="protein sequence ID" value="SVD10160.1"/>
    <property type="molecule type" value="Genomic_DNA"/>
</dbReference>
<proteinExistence type="predicted"/>
<evidence type="ECO:0000313" key="1">
    <source>
        <dbReference type="EMBL" id="SVD10160.1"/>
    </source>
</evidence>
<sequence length="76" mass="8885">MTLTHAHEVTSATRVDRHGLTDSLYLEPVRSDRLPAIMLIRPSECNPEDYPGRPRFRHNDQAWQIRLGHWLNPRVS</sequence>
<protein>
    <submittedName>
        <fullName evidence="1">Uncharacterized protein</fullName>
    </submittedName>
</protein>